<evidence type="ECO:0000256" key="4">
    <source>
        <dbReference type="ARBA" id="ARBA00051334"/>
    </source>
</evidence>
<name>A0A844TIK2_9BRAD</name>
<comment type="catalytic activity">
    <reaction evidence="3">
        <text>L-methionine sulfoximine + acetyl-CoA = N-acetyl-L-methionine sulfoximine + CoA + H(+)</text>
        <dbReference type="Rhea" id="RHEA:47660"/>
        <dbReference type="ChEBI" id="CHEBI:15378"/>
        <dbReference type="ChEBI" id="CHEBI:57287"/>
        <dbReference type="ChEBI" id="CHEBI:57288"/>
        <dbReference type="ChEBI" id="CHEBI:87826"/>
        <dbReference type="ChEBI" id="CHEBI:87827"/>
    </reaction>
</comment>
<dbReference type="PANTHER" id="PTHR43072">
    <property type="entry name" value="N-ACETYLTRANSFERASE"/>
    <property type="match status" value="1"/>
</dbReference>
<evidence type="ECO:0000259" key="5">
    <source>
        <dbReference type="PROSITE" id="PS51186"/>
    </source>
</evidence>
<dbReference type="InterPro" id="IPR000182">
    <property type="entry name" value="GNAT_dom"/>
</dbReference>
<dbReference type="InterPro" id="IPR016181">
    <property type="entry name" value="Acyl_CoA_acyltransferase"/>
</dbReference>
<evidence type="ECO:0000313" key="7">
    <source>
        <dbReference type="Proteomes" id="UP000449969"/>
    </source>
</evidence>
<organism evidence="6 7">
    <name type="scientific">Bradyrhizobium cajani</name>
    <dbReference type="NCBI Taxonomy" id="1928661"/>
    <lineage>
        <taxon>Bacteria</taxon>
        <taxon>Pseudomonadati</taxon>
        <taxon>Pseudomonadota</taxon>
        <taxon>Alphaproteobacteria</taxon>
        <taxon>Hyphomicrobiales</taxon>
        <taxon>Nitrobacteraceae</taxon>
        <taxon>Bradyrhizobium</taxon>
    </lineage>
</organism>
<dbReference type="AlphaFoldDB" id="A0A844TIK2"/>
<feature type="domain" description="N-acetyltransferase" evidence="5">
    <location>
        <begin position="4"/>
        <end position="166"/>
    </location>
</feature>
<dbReference type="EMBL" id="WQNE01000013">
    <property type="protein sequence ID" value="MVT74831.1"/>
    <property type="molecule type" value="Genomic_DNA"/>
</dbReference>
<dbReference type="Gene3D" id="3.40.630.30">
    <property type="match status" value="1"/>
</dbReference>
<dbReference type="GO" id="GO:0016747">
    <property type="term" value="F:acyltransferase activity, transferring groups other than amino-acyl groups"/>
    <property type="evidence" value="ECO:0007669"/>
    <property type="project" value="InterPro"/>
</dbReference>
<dbReference type="Pfam" id="PF00583">
    <property type="entry name" value="Acetyltransf_1"/>
    <property type="match status" value="1"/>
</dbReference>
<sequence>MMSLIVRDATMEDAADILAIYNFAAINTTAVWTDGPADLASRREWMSARRQAGYPVLVAMRGRDVVGFASFGDFRPFPGYRHTVENSVYVDERHHRLGVGRSLVAALIERATAMNKHAMIAGIDAGNAASIGLHASLGFAEVARMPEVGCKFGRWLDLVFMQKRLVSDVRP</sequence>
<protein>
    <submittedName>
        <fullName evidence="6">GNAT family N-acetyltransferase</fullName>
    </submittedName>
</protein>
<comment type="catalytic activity">
    <reaction evidence="4">
        <text>L-methionine sulfone + acetyl-CoA = N-acetyl-L-methionine sulfone + CoA + H(+)</text>
        <dbReference type="Rhea" id="RHEA:47656"/>
        <dbReference type="ChEBI" id="CHEBI:15378"/>
        <dbReference type="ChEBI" id="CHEBI:57287"/>
        <dbReference type="ChEBI" id="CHEBI:57288"/>
        <dbReference type="ChEBI" id="CHEBI:87824"/>
        <dbReference type="ChEBI" id="CHEBI:87825"/>
    </reaction>
</comment>
<keyword evidence="1 6" id="KW-0808">Transferase</keyword>
<keyword evidence="7" id="KW-1185">Reference proteome</keyword>
<keyword evidence="2" id="KW-0012">Acyltransferase</keyword>
<reference evidence="6 7" key="1">
    <citation type="submission" date="2019-12" db="EMBL/GenBank/DDBJ databases">
        <title>Draft genome sequences Bradyrhizobium cajani AMBPC1010, Bradyrhizobium pachyrhizi AMBPC1040 and Bradyrhizobium yuanmingense ALSPC3051, three plant growth promoting strains isolated from nodules of Cajanus cajan L. in Dominican Republic.</title>
        <authorList>
            <person name="Flores-Felix J.D."/>
            <person name="Araujo J."/>
            <person name="Diaz-Alcantara C."/>
            <person name="Gonzalez-Andres F."/>
            <person name="Velazquez E."/>
        </authorList>
    </citation>
    <scope>NUCLEOTIDE SEQUENCE [LARGE SCALE GENOMIC DNA]</scope>
    <source>
        <strain evidence="6 7">1010</strain>
    </source>
</reference>
<gene>
    <name evidence="6" type="ORF">GPL20_17610</name>
</gene>
<dbReference type="SUPFAM" id="SSF55729">
    <property type="entry name" value="Acyl-CoA N-acyltransferases (Nat)"/>
    <property type="match status" value="1"/>
</dbReference>
<comment type="caution">
    <text evidence="6">The sequence shown here is derived from an EMBL/GenBank/DDBJ whole genome shotgun (WGS) entry which is preliminary data.</text>
</comment>
<evidence type="ECO:0000256" key="2">
    <source>
        <dbReference type="ARBA" id="ARBA00023315"/>
    </source>
</evidence>
<accession>A0A844TIK2</accession>
<dbReference type="FunFam" id="3.40.630.30:FF:000026">
    <property type="entry name" value="Phosphinothricin acetyltransferase"/>
    <property type="match status" value="1"/>
</dbReference>
<evidence type="ECO:0000256" key="1">
    <source>
        <dbReference type="ARBA" id="ARBA00022679"/>
    </source>
</evidence>
<dbReference type="Proteomes" id="UP000449969">
    <property type="component" value="Unassembled WGS sequence"/>
</dbReference>
<evidence type="ECO:0000313" key="6">
    <source>
        <dbReference type="EMBL" id="MVT74831.1"/>
    </source>
</evidence>
<dbReference type="CDD" id="cd04301">
    <property type="entry name" value="NAT_SF"/>
    <property type="match status" value="1"/>
</dbReference>
<evidence type="ECO:0000256" key="3">
    <source>
        <dbReference type="ARBA" id="ARBA00050603"/>
    </source>
</evidence>
<dbReference type="PROSITE" id="PS51186">
    <property type="entry name" value="GNAT"/>
    <property type="match status" value="1"/>
</dbReference>
<proteinExistence type="predicted"/>
<dbReference type="PANTHER" id="PTHR43072:SF23">
    <property type="entry name" value="UPF0039 PROTEIN C11D3.02C"/>
    <property type="match status" value="1"/>
</dbReference>